<evidence type="ECO:0000313" key="1">
    <source>
        <dbReference type="EMBL" id="MBW8636659.1"/>
    </source>
</evidence>
<reference evidence="1" key="1">
    <citation type="submission" date="2021-08" db="EMBL/GenBank/DDBJ databases">
        <title>Hoeflea bacterium WL0058 sp. nov., isolated from the sediment.</title>
        <authorList>
            <person name="Wang L."/>
            <person name="Zhang D."/>
        </authorList>
    </citation>
    <scope>NUCLEOTIDE SEQUENCE</scope>
    <source>
        <strain evidence="1">WL0058</strain>
    </source>
</reference>
<comment type="caution">
    <text evidence="1">The sequence shown here is derived from an EMBL/GenBank/DDBJ whole genome shotgun (WGS) entry which is preliminary data.</text>
</comment>
<evidence type="ECO:0000313" key="2">
    <source>
        <dbReference type="Proteomes" id="UP001196509"/>
    </source>
</evidence>
<organism evidence="1 2">
    <name type="scientific">Flavimaribacter sediminis</name>
    <dbReference type="NCBI Taxonomy" id="2865987"/>
    <lineage>
        <taxon>Bacteria</taxon>
        <taxon>Pseudomonadati</taxon>
        <taxon>Pseudomonadota</taxon>
        <taxon>Alphaproteobacteria</taxon>
        <taxon>Hyphomicrobiales</taxon>
        <taxon>Rhizobiaceae</taxon>
        <taxon>Flavimaribacter</taxon>
    </lineage>
</organism>
<protein>
    <submittedName>
        <fullName evidence="1">Uncharacterized protein</fullName>
    </submittedName>
</protein>
<sequence length="179" mass="19206">MVEIVKQTAVETELGGVAASAQVVSPDLVEKAVSLKVVPFKPKLPPGMSVRACTAILLLIDGSVEIERLSFGVTLDSDLEGSRATGERLDAQEWSDGANLVMIGAEDGEALDLRLPNSGFDRVPGVIYTADAMTLELSGLPKLDNPSFHFVIAEKEDRDPVDASAWFAVDQDHRFLLGQ</sequence>
<dbReference type="AlphaFoldDB" id="A0AAE2ZIM8"/>
<gene>
    <name evidence="1" type="ORF">K1W69_05600</name>
</gene>
<keyword evidence="2" id="KW-1185">Reference proteome</keyword>
<dbReference type="Proteomes" id="UP001196509">
    <property type="component" value="Unassembled WGS sequence"/>
</dbReference>
<name>A0AAE2ZIM8_9HYPH</name>
<dbReference type="EMBL" id="JAICBX010000001">
    <property type="protein sequence ID" value="MBW8636659.1"/>
    <property type="molecule type" value="Genomic_DNA"/>
</dbReference>
<proteinExistence type="predicted"/>
<dbReference type="RefSeq" id="WP_220227322.1">
    <property type="nucleotide sequence ID" value="NZ_JAICBX010000001.1"/>
</dbReference>
<accession>A0AAE2ZIM8</accession>